<evidence type="ECO:0000256" key="1">
    <source>
        <dbReference type="SAM" id="MobiDB-lite"/>
    </source>
</evidence>
<reference evidence="2 3" key="1">
    <citation type="journal article" date="2019" name="Int. J. Syst. Evol. Microbiol.">
        <title>The Global Catalogue of Microorganisms (GCM) 10K type strain sequencing project: providing services to taxonomists for standard genome sequencing and annotation.</title>
        <authorList>
            <consortium name="The Broad Institute Genomics Platform"/>
            <consortium name="The Broad Institute Genome Sequencing Center for Infectious Disease"/>
            <person name="Wu L."/>
            <person name="Ma J."/>
        </authorList>
    </citation>
    <scope>NUCLEOTIDE SEQUENCE [LARGE SCALE GENOMIC DNA]</scope>
    <source>
        <strain evidence="2 3">JCM 14545</strain>
    </source>
</reference>
<feature type="region of interest" description="Disordered" evidence="1">
    <location>
        <begin position="1"/>
        <end position="25"/>
    </location>
</feature>
<comment type="caution">
    <text evidence="2">The sequence shown here is derived from an EMBL/GenBank/DDBJ whole genome shotgun (WGS) entry which is preliminary data.</text>
</comment>
<name>A0ABN2SD07_9PSEU</name>
<evidence type="ECO:0000313" key="2">
    <source>
        <dbReference type="EMBL" id="GAA1984607.1"/>
    </source>
</evidence>
<protein>
    <submittedName>
        <fullName evidence="2">Uncharacterized protein</fullName>
    </submittedName>
</protein>
<organism evidence="2 3">
    <name type="scientific">Amycolatopsis minnesotensis</name>
    <dbReference type="NCBI Taxonomy" id="337894"/>
    <lineage>
        <taxon>Bacteria</taxon>
        <taxon>Bacillati</taxon>
        <taxon>Actinomycetota</taxon>
        <taxon>Actinomycetes</taxon>
        <taxon>Pseudonocardiales</taxon>
        <taxon>Pseudonocardiaceae</taxon>
        <taxon>Amycolatopsis</taxon>
    </lineage>
</organism>
<evidence type="ECO:0000313" key="3">
    <source>
        <dbReference type="Proteomes" id="UP001501116"/>
    </source>
</evidence>
<accession>A0ABN2SD07</accession>
<gene>
    <name evidence="2" type="ORF">GCM10009754_72540</name>
</gene>
<keyword evidence="3" id="KW-1185">Reference proteome</keyword>
<proteinExistence type="predicted"/>
<sequence length="155" mass="16491">MVTMRDTTAVRPGTGCAPRPPARDTAPAPFMVVGRVNGHEVAAGVPTPAAAMRRMLDWLTLDDDASAVWYLREDWPEPVTVIARMAHGAVGETRRTAHLFQLQPGDVQCGPMSARCGAELCPSEVEWLRLGAGMPCEQCLAAAGNARRALEAVAG</sequence>
<dbReference type="Proteomes" id="UP001501116">
    <property type="component" value="Unassembled WGS sequence"/>
</dbReference>
<dbReference type="EMBL" id="BAAANN010000040">
    <property type="protein sequence ID" value="GAA1984607.1"/>
    <property type="molecule type" value="Genomic_DNA"/>
</dbReference>